<protein>
    <submittedName>
        <fullName evidence="8">EamA family transporter</fullName>
    </submittedName>
</protein>
<dbReference type="Pfam" id="PF00892">
    <property type="entry name" value="EamA"/>
    <property type="match status" value="2"/>
</dbReference>
<feature type="domain" description="EamA" evidence="7">
    <location>
        <begin position="140"/>
        <end position="278"/>
    </location>
</feature>
<dbReference type="InterPro" id="IPR037185">
    <property type="entry name" value="EmrE-like"/>
</dbReference>
<feature type="transmembrane region" description="Helical" evidence="6">
    <location>
        <begin position="205"/>
        <end position="227"/>
    </location>
</feature>
<feature type="transmembrane region" description="Helical" evidence="6">
    <location>
        <begin position="262"/>
        <end position="280"/>
    </location>
</feature>
<evidence type="ECO:0000259" key="7">
    <source>
        <dbReference type="Pfam" id="PF00892"/>
    </source>
</evidence>
<organism evidence="8 9">
    <name type="scientific">Zunongwangia profunda</name>
    <dbReference type="NCBI Taxonomy" id="398743"/>
    <lineage>
        <taxon>Bacteria</taxon>
        <taxon>Pseudomonadati</taxon>
        <taxon>Bacteroidota</taxon>
        <taxon>Flavobacteriia</taxon>
        <taxon>Flavobacteriales</taxon>
        <taxon>Flavobacteriaceae</taxon>
        <taxon>Zunongwangia</taxon>
    </lineage>
</organism>
<dbReference type="SUPFAM" id="SSF103481">
    <property type="entry name" value="Multidrug resistance efflux transporter EmrE"/>
    <property type="match status" value="2"/>
</dbReference>
<evidence type="ECO:0000313" key="9">
    <source>
        <dbReference type="Proteomes" id="UP000264330"/>
    </source>
</evidence>
<dbReference type="EMBL" id="DPMF01000008">
    <property type="protein sequence ID" value="HCV79495.1"/>
    <property type="molecule type" value="Genomic_DNA"/>
</dbReference>
<gene>
    <name evidence="8" type="ORF">DGQ38_00390</name>
</gene>
<feature type="transmembrane region" description="Helical" evidence="6">
    <location>
        <begin position="63"/>
        <end position="83"/>
    </location>
</feature>
<proteinExistence type="inferred from homology"/>
<evidence type="ECO:0000256" key="4">
    <source>
        <dbReference type="ARBA" id="ARBA00022989"/>
    </source>
</evidence>
<evidence type="ECO:0000256" key="1">
    <source>
        <dbReference type="ARBA" id="ARBA00004141"/>
    </source>
</evidence>
<evidence type="ECO:0000256" key="3">
    <source>
        <dbReference type="ARBA" id="ARBA00022692"/>
    </source>
</evidence>
<evidence type="ECO:0000256" key="6">
    <source>
        <dbReference type="SAM" id="Phobius"/>
    </source>
</evidence>
<dbReference type="Proteomes" id="UP000264330">
    <property type="component" value="Unassembled WGS sequence"/>
</dbReference>
<feature type="transmembrane region" description="Helical" evidence="6">
    <location>
        <begin position="89"/>
        <end position="107"/>
    </location>
</feature>
<accession>A0A3D5IUE9</accession>
<evidence type="ECO:0000313" key="8">
    <source>
        <dbReference type="EMBL" id="HCV79495.1"/>
    </source>
</evidence>
<feature type="transmembrane region" description="Helical" evidence="6">
    <location>
        <begin position="239"/>
        <end position="256"/>
    </location>
</feature>
<keyword evidence="3 6" id="KW-0812">Transmembrane</keyword>
<evidence type="ECO:0000256" key="5">
    <source>
        <dbReference type="ARBA" id="ARBA00023136"/>
    </source>
</evidence>
<sequence>MPVRDFILAISVPLLWGVGFVITKPGMEQFPPMLINGLRWSLTGLILAWWFPIPRKYLKQILFISIIGCTIQYSLTFSGLNIIDASSAVLFVQCEVPFGVLIAFLLLKEKPSSKNLIGLVVAFVGLVILTGAPNLQGKYLGVILVLGGAFTWSLGQIFAKPVSEKLDGIVLTAWLGVFAGPQLIIASQILEGDVLNHIRSADYRAWLIVLYLAILMNALGYSIWYYVLGRYPINKILPVMLLLPITGVLTAIIFLGERPGTKVYIGGLIILIGVGMILIGKTSKKT</sequence>
<dbReference type="PANTHER" id="PTHR32322">
    <property type="entry name" value="INNER MEMBRANE TRANSPORTER"/>
    <property type="match status" value="1"/>
</dbReference>
<feature type="domain" description="EamA" evidence="7">
    <location>
        <begin position="7"/>
        <end position="130"/>
    </location>
</feature>
<comment type="caution">
    <text evidence="8">The sequence shown here is derived from an EMBL/GenBank/DDBJ whole genome shotgun (WGS) entry which is preliminary data.</text>
</comment>
<feature type="transmembrane region" description="Helical" evidence="6">
    <location>
        <begin position="7"/>
        <end position="27"/>
    </location>
</feature>
<feature type="transmembrane region" description="Helical" evidence="6">
    <location>
        <begin position="166"/>
        <end position="185"/>
    </location>
</feature>
<dbReference type="AlphaFoldDB" id="A0A3D5IUE9"/>
<name>A0A3D5IUE9_9FLAO</name>
<dbReference type="InterPro" id="IPR050638">
    <property type="entry name" value="AA-Vitamin_Transporters"/>
</dbReference>
<feature type="transmembrane region" description="Helical" evidence="6">
    <location>
        <begin position="116"/>
        <end position="133"/>
    </location>
</feature>
<feature type="transmembrane region" description="Helical" evidence="6">
    <location>
        <begin position="139"/>
        <end position="159"/>
    </location>
</feature>
<reference evidence="8 9" key="1">
    <citation type="journal article" date="2018" name="Nat. Biotechnol.">
        <title>A standardized bacterial taxonomy based on genome phylogeny substantially revises the tree of life.</title>
        <authorList>
            <person name="Parks D.H."/>
            <person name="Chuvochina M."/>
            <person name="Waite D.W."/>
            <person name="Rinke C."/>
            <person name="Skarshewski A."/>
            <person name="Chaumeil P.A."/>
            <person name="Hugenholtz P."/>
        </authorList>
    </citation>
    <scope>NUCLEOTIDE SEQUENCE [LARGE SCALE GENOMIC DNA]</scope>
    <source>
        <strain evidence="8">UBA9359</strain>
    </source>
</reference>
<dbReference type="PANTHER" id="PTHR32322:SF2">
    <property type="entry name" value="EAMA DOMAIN-CONTAINING PROTEIN"/>
    <property type="match status" value="1"/>
</dbReference>
<comment type="subcellular location">
    <subcellularLocation>
        <location evidence="1">Membrane</location>
        <topology evidence="1">Multi-pass membrane protein</topology>
    </subcellularLocation>
</comment>
<dbReference type="GO" id="GO:0016020">
    <property type="term" value="C:membrane"/>
    <property type="evidence" value="ECO:0007669"/>
    <property type="project" value="UniProtKB-SubCell"/>
</dbReference>
<dbReference type="InterPro" id="IPR000620">
    <property type="entry name" value="EamA_dom"/>
</dbReference>
<feature type="transmembrane region" description="Helical" evidence="6">
    <location>
        <begin position="33"/>
        <end position="51"/>
    </location>
</feature>
<evidence type="ECO:0000256" key="2">
    <source>
        <dbReference type="ARBA" id="ARBA00007362"/>
    </source>
</evidence>
<keyword evidence="4 6" id="KW-1133">Transmembrane helix</keyword>
<comment type="similarity">
    <text evidence="2">Belongs to the EamA transporter family.</text>
</comment>
<keyword evidence="5 6" id="KW-0472">Membrane</keyword>